<evidence type="ECO:0000313" key="3">
    <source>
        <dbReference type="Proteomes" id="UP000315295"/>
    </source>
</evidence>
<dbReference type="GO" id="GO:0007166">
    <property type="term" value="P:cell surface receptor signaling pathway"/>
    <property type="evidence" value="ECO:0007669"/>
    <property type="project" value="InterPro"/>
</dbReference>
<keyword evidence="1" id="KW-0175">Coiled coil</keyword>
<dbReference type="InterPro" id="IPR036537">
    <property type="entry name" value="Adaptor_Cbl_N_dom_sf"/>
</dbReference>
<protein>
    <submittedName>
        <fullName evidence="2">Uncharacterized protein</fullName>
    </submittedName>
</protein>
<gene>
    <name evidence="2" type="ORF">C1H46_006707</name>
</gene>
<dbReference type="AlphaFoldDB" id="A0A540N9P5"/>
<evidence type="ECO:0000256" key="1">
    <source>
        <dbReference type="SAM" id="Coils"/>
    </source>
</evidence>
<dbReference type="Proteomes" id="UP000315295">
    <property type="component" value="Unassembled WGS sequence"/>
</dbReference>
<feature type="coiled-coil region" evidence="1">
    <location>
        <begin position="167"/>
        <end position="194"/>
    </location>
</feature>
<dbReference type="EMBL" id="VIEB01000081">
    <property type="protein sequence ID" value="TQE07774.1"/>
    <property type="molecule type" value="Genomic_DNA"/>
</dbReference>
<dbReference type="InterPro" id="IPR052608">
    <property type="entry name" value="U-box_domain_protein"/>
</dbReference>
<organism evidence="2 3">
    <name type="scientific">Malus baccata</name>
    <name type="common">Siberian crab apple</name>
    <name type="synonym">Pyrus baccata</name>
    <dbReference type="NCBI Taxonomy" id="106549"/>
    <lineage>
        <taxon>Eukaryota</taxon>
        <taxon>Viridiplantae</taxon>
        <taxon>Streptophyta</taxon>
        <taxon>Embryophyta</taxon>
        <taxon>Tracheophyta</taxon>
        <taxon>Spermatophyta</taxon>
        <taxon>Magnoliopsida</taxon>
        <taxon>eudicotyledons</taxon>
        <taxon>Gunneridae</taxon>
        <taxon>Pentapetalae</taxon>
        <taxon>rosids</taxon>
        <taxon>fabids</taxon>
        <taxon>Rosales</taxon>
        <taxon>Rosaceae</taxon>
        <taxon>Amygdaloideae</taxon>
        <taxon>Maleae</taxon>
        <taxon>Malus</taxon>
    </lineage>
</organism>
<dbReference type="PANTHER" id="PTHR45958:SF15">
    <property type="entry name" value="RING-TYPE E3 UBIQUITIN TRANSFERASE"/>
    <property type="match status" value="1"/>
</dbReference>
<name>A0A540N9P5_MALBA</name>
<proteinExistence type="predicted"/>
<dbReference type="PANTHER" id="PTHR45958">
    <property type="entry name" value="RING-TYPE E3 UBIQUITIN TRANSFERASE"/>
    <property type="match status" value="1"/>
</dbReference>
<sequence length="214" mass="23887">MGSTMAAALSYKAPIANLKGLKRSQWFQALHHSDMQRVMLPLRQFFMIIRPHTQSSGALLVSLATNSITANQSLSGDQTIVSAGGIFPYSGIELHRQEFNDSQAVRLSLKSLEADVKRANNLVDKYKNRARFYLLVKCRHIVKEVQDVTRDIGKSLAALSVANTDILLGISDQVNRLQNEMQRVEIEASQSQLQVFDKLKQGLDDQTLDQGFAK</sequence>
<reference evidence="2 3" key="1">
    <citation type="journal article" date="2019" name="G3 (Bethesda)">
        <title>Sequencing of a Wild Apple (Malus baccata) Genome Unravels the Differences Between Cultivated and Wild Apple Species Regarding Disease Resistance and Cold Tolerance.</title>
        <authorList>
            <person name="Chen X."/>
        </authorList>
    </citation>
    <scope>NUCLEOTIDE SEQUENCE [LARGE SCALE GENOMIC DNA]</scope>
    <source>
        <strain evidence="3">cv. Shandingzi</strain>
        <tissue evidence="2">Leaves</tissue>
    </source>
</reference>
<accession>A0A540N9P5</accession>
<dbReference type="Gene3D" id="1.20.930.20">
    <property type="entry name" value="Adaptor protein Cbl, N-terminal domain"/>
    <property type="match status" value="1"/>
</dbReference>
<dbReference type="STRING" id="106549.A0A540N9P5"/>
<keyword evidence="3" id="KW-1185">Reference proteome</keyword>
<evidence type="ECO:0000313" key="2">
    <source>
        <dbReference type="EMBL" id="TQE07774.1"/>
    </source>
</evidence>
<comment type="caution">
    <text evidence="2">The sequence shown here is derived from an EMBL/GenBank/DDBJ whole genome shotgun (WGS) entry which is preliminary data.</text>
</comment>